<keyword evidence="4 5" id="KW-0413">Isomerase</keyword>
<dbReference type="RefSeq" id="WP_053835239.1">
    <property type="nucleotide sequence ID" value="NZ_CXOI01000029.1"/>
</dbReference>
<dbReference type="InterPro" id="IPR044666">
    <property type="entry name" value="Cyclophilin_A-like"/>
</dbReference>
<evidence type="ECO:0000256" key="5">
    <source>
        <dbReference type="RuleBase" id="RU363019"/>
    </source>
</evidence>
<dbReference type="EMBL" id="CXOI01000029">
    <property type="protein sequence ID" value="CTP87261.1"/>
    <property type="molecule type" value="Genomic_DNA"/>
</dbReference>
<dbReference type="PROSITE" id="PS00170">
    <property type="entry name" value="CSA_PPIASE_1"/>
    <property type="match status" value="1"/>
</dbReference>
<dbReference type="InterPro" id="IPR020892">
    <property type="entry name" value="Cyclophilin-type_PPIase_CS"/>
</dbReference>
<dbReference type="PROSITE" id="PS50072">
    <property type="entry name" value="CSA_PPIASE_2"/>
    <property type="match status" value="1"/>
</dbReference>
<name>A0A0K2ZN87_9XANT</name>
<dbReference type="InterPro" id="IPR002130">
    <property type="entry name" value="Cyclophilin-type_PPIase_dom"/>
</dbReference>
<evidence type="ECO:0000259" key="6">
    <source>
        <dbReference type="PROSITE" id="PS50072"/>
    </source>
</evidence>
<dbReference type="PIRSF" id="PIRSF001467">
    <property type="entry name" value="Peptidylpro_ismrse"/>
    <property type="match status" value="1"/>
</dbReference>
<comment type="similarity">
    <text evidence="2 5">Belongs to the cyclophilin-type PPIase family.</text>
</comment>
<evidence type="ECO:0000256" key="1">
    <source>
        <dbReference type="ARBA" id="ARBA00002388"/>
    </source>
</evidence>
<dbReference type="PRINTS" id="PR00153">
    <property type="entry name" value="CSAPPISMRASE"/>
</dbReference>
<feature type="domain" description="PPIase cyclophilin-type" evidence="6">
    <location>
        <begin position="1"/>
        <end position="131"/>
    </location>
</feature>
<dbReference type="Pfam" id="PF00160">
    <property type="entry name" value="Pro_isomerase"/>
    <property type="match status" value="1"/>
</dbReference>
<keyword evidence="8" id="KW-1185">Reference proteome</keyword>
<evidence type="ECO:0000256" key="4">
    <source>
        <dbReference type="ARBA" id="ARBA00023235"/>
    </source>
</evidence>
<reference evidence="8" key="1">
    <citation type="submission" date="2015-07" db="EMBL/GenBank/DDBJ databases">
        <authorList>
            <person name="Wibberg D."/>
        </authorList>
    </citation>
    <scope>NUCLEOTIDE SEQUENCE [LARGE SCALE GENOMIC DNA]</scope>
</reference>
<dbReference type="GO" id="GO:0006457">
    <property type="term" value="P:protein folding"/>
    <property type="evidence" value="ECO:0007669"/>
    <property type="project" value="InterPro"/>
</dbReference>
<dbReference type="GO" id="GO:0003755">
    <property type="term" value="F:peptidyl-prolyl cis-trans isomerase activity"/>
    <property type="evidence" value="ECO:0007669"/>
    <property type="project" value="UniProtKB-UniRule"/>
</dbReference>
<dbReference type="EC" id="5.2.1.8" evidence="5"/>
<sequence length="164" mass="17634">MSPIAHFDTARGLITIELYPDKAPLTVANFVNLAKRGFYDGLSFHRVIPDFMIQGGCPEGSGRGGPGYRFEDETDNGVRHDRGVLSMANAGPSTNGSQFFITHTATPWLDGKHTVFGKVTQGLDVVDSVAQGDAINKISIEGDTDAVLAAKADRVAEWNRLLDA</sequence>
<dbReference type="InterPro" id="IPR029000">
    <property type="entry name" value="Cyclophilin-like_dom_sf"/>
</dbReference>
<organism evidence="7 8">
    <name type="scientific">Xanthomonas graminis pv. arrhenatheri LMG 727</name>
    <dbReference type="NCBI Taxonomy" id="1195923"/>
    <lineage>
        <taxon>Bacteria</taxon>
        <taxon>Pseudomonadati</taxon>
        <taxon>Pseudomonadota</taxon>
        <taxon>Gammaproteobacteria</taxon>
        <taxon>Lysobacterales</taxon>
        <taxon>Lysobacteraceae</taxon>
        <taxon>Xanthomonas</taxon>
        <taxon>Xanthomonas translucens group</taxon>
        <taxon>Xanthomonas graminis</taxon>
    </lineage>
</organism>
<dbReference type="Gene3D" id="2.40.100.10">
    <property type="entry name" value="Cyclophilin-like"/>
    <property type="match status" value="1"/>
</dbReference>
<evidence type="ECO:0000313" key="8">
    <source>
        <dbReference type="Proteomes" id="UP000046187"/>
    </source>
</evidence>
<comment type="function">
    <text evidence="1 5">PPIases accelerate the folding of proteins. It catalyzes the cis-trans isomerization of proline imidic peptide bonds in oligopeptides.</text>
</comment>
<protein>
    <recommendedName>
        <fullName evidence="5">Peptidyl-prolyl cis-trans isomerase</fullName>
        <shortName evidence="5">PPIase</shortName>
        <ecNumber evidence="5">5.2.1.8</ecNumber>
    </recommendedName>
</protein>
<dbReference type="InterPro" id="IPR024936">
    <property type="entry name" value="Cyclophilin-type_PPIase"/>
</dbReference>
<evidence type="ECO:0000256" key="3">
    <source>
        <dbReference type="ARBA" id="ARBA00023110"/>
    </source>
</evidence>
<dbReference type="PANTHER" id="PTHR45625:SF4">
    <property type="entry name" value="PEPTIDYLPROLYL ISOMERASE DOMAIN AND WD REPEAT-CONTAINING PROTEIN 1"/>
    <property type="match status" value="1"/>
</dbReference>
<dbReference type="Proteomes" id="UP000046187">
    <property type="component" value="Unassembled WGS sequence"/>
</dbReference>
<dbReference type="CDD" id="cd00317">
    <property type="entry name" value="cyclophilin"/>
    <property type="match status" value="1"/>
</dbReference>
<accession>A0A0K2ZN87</accession>
<evidence type="ECO:0000313" key="7">
    <source>
        <dbReference type="EMBL" id="CTP87261.1"/>
    </source>
</evidence>
<dbReference type="AlphaFoldDB" id="A0A0K2ZN87"/>
<comment type="catalytic activity">
    <reaction evidence="5">
        <text>[protein]-peptidylproline (omega=180) = [protein]-peptidylproline (omega=0)</text>
        <dbReference type="Rhea" id="RHEA:16237"/>
        <dbReference type="Rhea" id="RHEA-COMP:10747"/>
        <dbReference type="Rhea" id="RHEA-COMP:10748"/>
        <dbReference type="ChEBI" id="CHEBI:83833"/>
        <dbReference type="ChEBI" id="CHEBI:83834"/>
        <dbReference type="EC" id="5.2.1.8"/>
    </reaction>
</comment>
<proteinExistence type="inferred from homology"/>
<dbReference type="PANTHER" id="PTHR45625">
    <property type="entry name" value="PEPTIDYL-PROLYL CIS-TRANS ISOMERASE-RELATED"/>
    <property type="match status" value="1"/>
</dbReference>
<evidence type="ECO:0000256" key="2">
    <source>
        <dbReference type="ARBA" id="ARBA00007365"/>
    </source>
</evidence>
<keyword evidence="3 5" id="KW-0697">Rotamase</keyword>
<dbReference type="SUPFAM" id="SSF50891">
    <property type="entry name" value="Cyclophilin-like"/>
    <property type="match status" value="1"/>
</dbReference>
<gene>
    <name evidence="7" type="ORF">XTALMG727_1965</name>
</gene>